<evidence type="ECO:0000313" key="1">
    <source>
        <dbReference type="EMBL" id="MDT0444438.1"/>
    </source>
</evidence>
<protein>
    <recommendedName>
        <fullName evidence="3">Polymerase nucleotidyl transferase domain-containing protein</fullName>
    </recommendedName>
</protein>
<reference evidence="2" key="1">
    <citation type="submission" date="2023-07" db="EMBL/GenBank/DDBJ databases">
        <title>30 novel species of actinomycetes from the DSMZ collection.</title>
        <authorList>
            <person name="Nouioui I."/>
        </authorList>
    </citation>
    <scope>NUCLEOTIDE SEQUENCE [LARGE SCALE GENOMIC DNA]</scope>
    <source>
        <strain evidence="2">DSM 41886</strain>
    </source>
</reference>
<evidence type="ECO:0000313" key="2">
    <source>
        <dbReference type="Proteomes" id="UP001183615"/>
    </source>
</evidence>
<dbReference type="EMBL" id="JAVREV010000009">
    <property type="protein sequence ID" value="MDT0444438.1"/>
    <property type="molecule type" value="Genomic_DNA"/>
</dbReference>
<dbReference type="Proteomes" id="UP001183615">
    <property type="component" value="Unassembled WGS sequence"/>
</dbReference>
<comment type="caution">
    <text evidence="1">The sequence shown here is derived from an EMBL/GenBank/DDBJ whole genome shotgun (WGS) entry which is preliminary data.</text>
</comment>
<keyword evidence="2" id="KW-1185">Reference proteome</keyword>
<name>A0ABU2S6K3_9ACTN</name>
<organism evidence="1 2">
    <name type="scientific">Streptomyces johnsoniae</name>
    <dbReference type="NCBI Taxonomy" id="3075532"/>
    <lineage>
        <taxon>Bacteria</taxon>
        <taxon>Bacillati</taxon>
        <taxon>Actinomycetota</taxon>
        <taxon>Actinomycetes</taxon>
        <taxon>Kitasatosporales</taxon>
        <taxon>Streptomycetaceae</taxon>
        <taxon>Streptomyces</taxon>
    </lineage>
</organism>
<proteinExistence type="predicted"/>
<gene>
    <name evidence="1" type="ORF">RM779_17800</name>
</gene>
<evidence type="ECO:0008006" key="3">
    <source>
        <dbReference type="Google" id="ProtNLM"/>
    </source>
</evidence>
<sequence length="346" mass="37133">MDANEARAAAADWVARHGRERPGFHGAYFSGSTIALAPDEPVPPGSDVDIVLVVDDQDPGPKPGKFLYRGALLEVTLLPAELLASAEDVLSQHHLAPSLRTDTLIADPTGRLRALHEEIARRFAEPHWVRRRCASALRIVEDGLGGLDTTAPWPQAVTAWLFPTGVTTQVLLVAGLRNPTVRLRYVAARELLAEHGLLDRHEELLALLGSAALTAGRAEHHLHALARTFDATAAVARTPFFFSSDITPAARPISIDAILGLIRAGLHREVAFWIAATFARCHTILDADAPEALRRDHAGPFADFLADLGITSAADLESRAKDVLAYLPVLTGTTEAVFHATVGSSS</sequence>
<dbReference type="RefSeq" id="WP_311618700.1">
    <property type="nucleotide sequence ID" value="NZ_JAVREV010000009.1"/>
</dbReference>
<accession>A0ABU2S6K3</accession>